<protein>
    <submittedName>
        <fullName evidence="1">Uncharacterized protein</fullName>
    </submittedName>
</protein>
<organism evidence="1 2">
    <name type="scientific">Candidatus Mycoplasma haematohominis</name>
    <dbReference type="NCBI Taxonomy" id="1494318"/>
    <lineage>
        <taxon>Bacteria</taxon>
        <taxon>Bacillati</taxon>
        <taxon>Mycoplasmatota</taxon>
        <taxon>Mollicutes</taxon>
        <taxon>Mycoplasmataceae</taxon>
        <taxon>Mycoplasma</taxon>
    </lineage>
</organism>
<reference evidence="1 2" key="1">
    <citation type="submission" date="2019-01" db="EMBL/GenBank/DDBJ databases">
        <title>Draft genome sequences of Candidatus Mycoplasma haemohominis SWG34-3 identified from a patient with pyrexia, anemia and liver dysfunction.</title>
        <authorList>
            <person name="Sekizuka T."/>
            <person name="Hattori N."/>
            <person name="Katano H."/>
            <person name="Takuma T."/>
            <person name="Ito T."/>
            <person name="Arai N."/>
            <person name="Yanai R."/>
            <person name="Ishii S."/>
            <person name="Miura Y."/>
            <person name="Tokunaga T."/>
            <person name="Watanabe H."/>
            <person name="Nomura N."/>
            <person name="Eguchi J."/>
            <person name="Arai T."/>
            <person name="Hasegawa H."/>
            <person name="Nakamaki T."/>
            <person name="Wakita T."/>
            <person name="Niki Y."/>
            <person name="Kuroda M."/>
        </authorList>
    </citation>
    <scope>NUCLEOTIDE SEQUENCE [LARGE SCALE GENOMIC DNA]</scope>
    <source>
        <strain evidence="1">SWG34-3</strain>
    </source>
</reference>
<evidence type="ECO:0000313" key="2">
    <source>
        <dbReference type="Proteomes" id="UP000324831"/>
    </source>
</evidence>
<dbReference type="EMBL" id="BIMN01000007">
    <property type="protein sequence ID" value="GCE64003.1"/>
    <property type="molecule type" value="Genomic_DNA"/>
</dbReference>
<comment type="caution">
    <text evidence="1">The sequence shown here is derived from an EMBL/GenBank/DDBJ whole genome shotgun (WGS) entry which is preliminary data.</text>
</comment>
<evidence type="ECO:0000313" key="1">
    <source>
        <dbReference type="EMBL" id="GCE64003.1"/>
    </source>
</evidence>
<gene>
    <name evidence="1" type="ORF">MHSWG343_10110</name>
</gene>
<proteinExistence type="predicted"/>
<accession>A0A478FR72</accession>
<dbReference type="AlphaFoldDB" id="A0A478FR72"/>
<dbReference type="Proteomes" id="UP000324831">
    <property type="component" value="Unassembled WGS sequence"/>
</dbReference>
<name>A0A478FR72_9MOLU</name>
<sequence length="168" mass="18726">MTNKSKLALGGASGTLAIGGGTIAATIKKSDSFSENVNSSKPGFLDQIKKKKEEEGKSYEGKNLEQIKKKLTETDSQWYVKAKDNSAYINIWLGITENSDSKYVSYDDIDSAKSNSKDHLDKVTNWISDWCELVKDKTEEELLKIKGNMTDVDVKQVPQLFESLCFAK</sequence>